<protein>
    <submittedName>
        <fullName evidence="2">Uncharacterized protein</fullName>
    </submittedName>
</protein>
<gene>
    <name evidence="2" type="ORF">BN1723_009222</name>
</gene>
<proteinExistence type="predicted"/>
<feature type="compositionally biased region" description="Acidic residues" evidence="1">
    <location>
        <begin position="1"/>
        <end position="10"/>
    </location>
</feature>
<reference evidence="3" key="1">
    <citation type="submission" date="2015-05" db="EMBL/GenBank/DDBJ databases">
        <authorList>
            <person name="Fogelqvist Johan"/>
        </authorList>
    </citation>
    <scope>NUCLEOTIDE SEQUENCE [LARGE SCALE GENOMIC DNA]</scope>
</reference>
<evidence type="ECO:0000313" key="2">
    <source>
        <dbReference type="EMBL" id="CRK11015.1"/>
    </source>
</evidence>
<name>A0A0G4KNI1_VERLO</name>
<evidence type="ECO:0000313" key="3">
    <source>
        <dbReference type="Proteomes" id="UP000045706"/>
    </source>
</evidence>
<accession>A0A0G4KNI1</accession>
<organism evidence="2 3">
    <name type="scientific">Verticillium longisporum</name>
    <name type="common">Verticillium dahliae var. longisporum</name>
    <dbReference type="NCBI Taxonomy" id="100787"/>
    <lineage>
        <taxon>Eukaryota</taxon>
        <taxon>Fungi</taxon>
        <taxon>Dikarya</taxon>
        <taxon>Ascomycota</taxon>
        <taxon>Pezizomycotina</taxon>
        <taxon>Sordariomycetes</taxon>
        <taxon>Hypocreomycetidae</taxon>
        <taxon>Glomerellales</taxon>
        <taxon>Plectosphaerellaceae</taxon>
        <taxon>Verticillium</taxon>
    </lineage>
</organism>
<evidence type="ECO:0000256" key="1">
    <source>
        <dbReference type="SAM" id="MobiDB-lite"/>
    </source>
</evidence>
<dbReference type="EMBL" id="CVQI01001891">
    <property type="protein sequence ID" value="CRK11015.1"/>
    <property type="molecule type" value="Genomic_DNA"/>
</dbReference>
<sequence length="83" mass="9108">MADVEMDIDEQPQQQQQEGETDTQQQQAHDDGQAPPRNESQMQTHGRATAVRSIEGWITDLGVGVELSHGGKVNVATENCDPH</sequence>
<dbReference type="AlphaFoldDB" id="A0A0G4KNI1"/>
<feature type="region of interest" description="Disordered" evidence="1">
    <location>
        <begin position="1"/>
        <end position="51"/>
    </location>
</feature>
<feature type="compositionally biased region" description="Low complexity" evidence="1">
    <location>
        <begin position="11"/>
        <end position="27"/>
    </location>
</feature>
<dbReference type="Proteomes" id="UP000045706">
    <property type="component" value="Unassembled WGS sequence"/>
</dbReference>